<keyword evidence="2" id="KW-1185">Reference proteome</keyword>
<protein>
    <submittedName>
        <fullName evidence="1">Uncharacterized protein</fullName>
    </submittedName>
</protein>
<dbReference type="AlphaFoldDB" id="A0AAE1CUQ8"/>
<dbReference type="Proteomes" id="UP001283361">
    <property type="component" value="Unassembled WGS sequence"/>
</dbReference>
<proteinExistence type="predicted"/>
<dbReference type="EMBL" id="JAWDGP010006657">
    <property type="protein sequence ID" value="KAK3737360.1"/>
    <property type="molecule type" value="Genomic_DNA"/>
</dbReference>
<sequence length="95" mass="10611">MAFCELYGEEDSNITDAPKVEPYPISMAFCELYGEEDSNITDAPKVEPYAISMAFCELYGEEDSNITDAPRRLQILFSGRSTSVTLNQSLLKITD</sequence>
<evidence type="ECO:0000313" key="1">
    <source>
        <dbReference type="EMBL" id="KAK3737360.1"/>
    </source>
</evidence>
<evidence type="ECO:0000313" key="2">
    <source>
        <dbReference type="Proteomes" id="UP001283361"/>
    </source>
</evidence>
<comment type="caution">
    <text evidence="1">The sequence shown here is derived from an EMBL/GenBank/DDBJ whole genome shotgun (WGS) entry which is preliminary data.</text>
</comment>
<name>A0AAE1CUQ8_9GAST</name>
<organism evidence="1 2">
    <name type="scientific">Elysia crispata</name>
    <name type="common">lettuce slug</name>
    <dbReference type="NCBI Taxonomy" id="231223"/>
    <lineage>
        <taxon>Eukaryota</taxon>
        <taxon>Metazoa</taxon>
        <taxon>Spiralia</taxon>
        <taxon>Lophotrochozoa</taxon>
        <taxon>Mollusca</taxon>
        <taxon>Gastropoda</taxon>
        <taxon>Heterobranchia</taxon>
        <taxon>Euthyneura</taxon>
        <taxon>Panpulmonata</taxon>
        <taxon>Sacoglossa</taxon>
        <taxon>Placobranchoidea</taxon>
        <taxon>Plakobranchidae</taxon>
        <taxon>Elysia</taxon>
    </lineage>
</organism>
<reference evidence="1" key="1">
    <citation type="journal article" date="2023" name="G3 (Bethesda)">
        <title>A reference genome for the long-term kleptoplast-retaining sea slug Elysia crispata morphotype clarki.</title>
        <authorList>
            <person name="Eastman K.E."/>
            <person name="Pendleton A.L."/>
            <person name="Shaikh M.A."/>
            <person name="Suttiyut T."/>
            <person name="Ogas R."/>
            <person name="Tomko P."/>
            <person name="Gavelis G."/>
            <person name="Widhalm J.R."/>
            <person name="Wisecaver J.H."/>
        </authorList>
    </citation>
    <scope>NUCLEOTIDE SEQUENCE</scope>
    <source>
        <strain evidence="1">ECLA1</strain>
    </source>
</reference>
<gene>
    <name evidence="1" type="ORF">RRG08_036764</name>
</gene>
<accession>A0AAE1CUQ8</accession>